<accession>A0ABN0MQ61</accession>
<evidence type="ECO:0000313" key="1">
    <source>
        <dbReference type="EMBL" id="EPJ28453.1"/>
    </source>
</evidence>
<gene>
    <name evidence="1" type="ORF">CP99DC5_0629</name>
</gene>
<protein>
    <submittedName>
        <fullName evidence="1">Uncharacterized protein</fullName>
    </submittedName>
</protein>
<name>A0ABN0MQ61_CHLPS</name>
<evidence type="ECO:0000313" key="2">
    <source>
        <dbReference type="Proteomes" id="UP000014627"/>
    </source>
</evidence>
<reference evidence="1 2" key="1">
    <citation type="submission" date="2013-04" db="EMBL/GenBank/DDBJ databases">
        <title>Genome sequence of Chlamydia psittaci 99DC5.</title>
        <authorList>
            <person name="Huot-Creasy H."/>
            <person name="McCracken C.L."/>
            <person name="Humphries M."/>
            <person name="Sachse K."/>
            <person name="Laroucau K."/>
            <person name="Bavoil P."/>
            <person name="Myers G.S."/>
        </authorList>
    </citation>
    <scope>NUCLEOTIDE SEQUENCE [LARGE SCALE GENOMIC DNA]</scope>
    <source>
        <strain evidence="1 2">99DC5</strain>
    </source>
</reference>
<dbReference type="EMBL" id="ATLC01000045">
    <property type="protein sequence ID" value="EPJ28453.1"/>
    <property type="molecule type" value="Genomic_DNA"/>
</dbReference>
<proteinExistence type="predicted"/>
<dbReference type="Proteomes" id="UP000014627">
    <property type="component" value="Unassembled WGS sequence"/>
</dbReference>
<comment type="caution">
    <text evidence="1">The sequence shown here is derived from an EMBL/GenBank/DDBJ whole genome shotgun (WGS) entry which is preliminary data.</text>
</comment>
<organism evidence="1 2">
    <name type="scientific">Chlamydia psittaci 99DC5</name>
    <dbReference type="NCBI Taxonomy" id="1112251"/>
    <lineage>
        <taxon>Bacteria</taxon>
        <taxon>Pseudomonadati</taxon>
        <taxon>Chlamydiota</taxon>
        <taxon>Chlamydiia</taxon>
        <taxon>Chlamydiales</taxon>
        <taxon>Chlamydiaceae</taxon>
        <taxon>Chlamydia/Chlamydophila group</taxon>
        <taxon>Chlamydia</taxon>
    </lineage>
</organism>
<keyword evidence="2" id="KW-1185">Reference proteome</keyword>
<sequence>MQGLIFRRELEYNHLIFKKIILIWKSYFSVLELQKQLPELVEKKLGIF</sequence>